<dbReference type="EMBL" id="AFWV01000004">
    <property type="protein sequence ID" value="EGV19371.1"/>
    <property type="molecule type" value="Genomic_DNA"/>
</dbReference>
<accession>F9U9B3</accession>
<dbReference type="Gene3D" id="3.40.50.2000">
    <property type="entry name" value="Glycogen Phosphorylase B"/>
    <property type="match status" value="2"/>
</dbReference>
<evidence type="ECO:0000313" key="2">
    <source>
        <dbReference type="Proteomes" id="UP000005459"/>
    </source>
</evidence>
<name>F9U9B3_9GAMM</name>
<dbReference type="GO" id="GO:0016757">
    <property type="term" value="F:glycosyltransferase activity"/>
    <property type="evidence" value="ECO:0007669"/>
    <property type="project" value="UniProtKB-KW"/>
</dbReference>
<proteinExistence type="predicted"/>
<gene>
    <name evidence="1" type="ORF">ThimaDRAFT_1515</name>
</gene>
<keyword evidence="2" id="KW-1185">Reference proteome</keyword>
<reference evidence="1 2" key="1">
    <citation type="submission" date="2011-06" db="EMBL/GenBank/DDBJ databases">
        <title>The draft genome of Thiocapsa marina 5811.</title>
        <authorList>
            <consortium name="US DOE Joint Genome Institute (JGI-PGF)"/>
            <person name="Lucas S."/>
            <person name="Han J."/>
            <person name="Cheng J.-F."/>
            <person name="Goodwin L."/>
            <person name="Pitluck S."/>
            <person name="Peters L."/>
            <person name="Land M.L."/>
            <person name="Hauser L."/>
            <person name="Vogl K."/>
            <person name="Liu Z."/>
            <person name="Imhoff J."/>
            <person name="Thiel V."/>
            <person name="Frigaard N.-U."/>
            <person name="Bryant D."/>
            <person name="Woyke T.J."/>
        </authorList>
    </citation>
    <scope>NUCLEOTIDE SEQUENCE [LARGE SCALE GENOMIC DNA]</scope>
    <source>
        <strain evidence="1 2">5811</strain>
    </source>
</reference>
<protein>
    <submittedName>
        <fullName evidence="1">Phosphatidylinositol alpha-mannosyltransferase</fullName>
    </submittedName>
</protein>
<organism evidence="1 2">
    <name type="scientific">Thiocapsa marina 5811</name>
    <dbReference type="NCBI Taxonomy" id="768671"/>
    <lineage>
        <taxon>Bacteria</taxon>
        <taxon>Pseudomonadati</taxon>
        <taxon>Pseudomonadota</taxon>
        <taxon>Gammaproteobacteria</taxon>
        <taxon>Chromatiales</taxon>
        <taxon>Chromatiaceae</taxon>
        <taxon>Thiocapsa</taxon>
    </lineage>
</organism>
<keyword evidence="1" id="KW-0808">Transferase</keyword>
<dbReference type="SUPFAM" id="SSF53756">
    <property type="entry name" value="UDP-Glycosyltransferase/glycogen phosphorylase"/>
    <property type="match status" value="1"/>
</dbReference>
<sequence>MPDSAVTARNAGPRRGRSVAAEIGTDAPIAAPPKALLFGLHVARRVGVPSVGIFHGLEAWADWSHAFARAIQACPGLAAVSRFTAQSVERWLTRADPELFCLPPYIDTARFVPGPSPERHDDVAVFLTVGRLSAWDRYKGHDPRTL</sequence>
<dbReference type="STRING" id="768671.ThimaDRAFT_1515"/>
<dbReference type="Proteomes" id="UP000005459">
    <property type="component" value="Unassembled WGS sequence"/>
</dbReference>
<evidence type="ECO:0000313" key="1">
    <source>
        <dbReference type="EMBL" id="EGV19371.1"/>
    </source>
</evidence>
<keyword evidence="1" id="KW-0328">Glycosyltransferase</keyword>
<dbReference type="AlphaFoldDB" id="F9U9B3"/>